<dbReference type="Proteomes" id="UP000796880">
    <property type="component" value="Unassembled WGS sequence"/>
</dbReference>
<evidence type="ECO:0000313" key="2">
    <source>
        <dbReference type="EMBL" id="KAF3443325.1"/>
    </source>
</evidence>
<sequence length="93" mass="9174">MGDLLGSLTKPHTVGCAVAKLGTISVGKGPEERSGSIRPDQGTQCGDVTGGVSNPRMGDLLGSLTKPHTVGRAVAKLGTISVGKGLGEPSGGH</sequence>
<dbReference type="EMBL" id="VOIH02000006">
    <property type="protein sequence ID" value="KAF3443325.1"/>
    <property type="molecule type" value="Genomic_DNA"/>
</dbReference>
<dbReference type="AlphaFoldDB" id="A0A8K0H0C9"/>
<name>A0A8K0H0C9_9ROSA</name>
<reference evidence="2" key="1">
    <citation type="submission" date="2020-03" db="EMBL/GenBank/DDBJ databases">
        <title>A high-quality chromosome-level genome assembly of a woody plant with both climbing and erect habits, Rhamnella rubrinervis.</title>
        <authorList>
            <person name="Lu Z."/>
            <person name="Yang Y."/>
            <person name="Zhu X."/>
            <person name="Sun Y."/>
        </authorList>
    </citation>
    <scope>NUCLEOTIDE SEQUENCE</scope>
    <source>
        <strain evidence="2">BYM</strain>
        <tissue evidence="2">Leaf</tissue>
    </source>
</reference>
<organism evidence="2 3">
    <name type="scientific">Rhamnella rubrinervis</name>
    <dbReference type="NCBI Taxonomy" id="2594499"/>
    <lineage>
        <taxon>Eukaryota</taxon>
        <taxon>Viridiplantae</taxon>
        <taxon>Streptophyta</taxon>
        <taxon>Embryophyta</taxon>
        <taxon>Tracheophyta</taxon>
        <taxon>Spermatophyta</taxon>
        <taxon>Magnoliopsida</taxon>
        <taxon>eudicotyledons</taxon>
        <taxon>Gunneridae</taxon>
        <taxon>Pentapetalae</taxon>
        <taxon>rosids</taxon>
        <taxon>fabids</taxon>
        <taxon>Rosales</taxon>
        <taxon>Rhamnaceae</taxon>
        <taxon>rhamnoid group</taxon>
        <taxon>Rhamneae</taxon>
        <taxon>Rhamnella</taxon>
    </lineage>
</organism>
<keyword evidence="3" id="KW-1185">Reference proteome</keyword>
<gene>
    <name evidence="2" type="ORF">FNV43_RR13007</name>
</gene>
<evidence type="ECO:0000256" key="1">
    <source>
        <dbReference type="SAM" id="MobiDB-lite"/>
    </source>
</evidence>
<feature type="region of interest" description="Disordered" evidence="1">
    <location>
        <begin position="27"/>
        <end position="53"/>
    </location>
</feature>
<proteinExistence type="predicted"/>
<accession>A0A8K0H0C9</accession>
<evidence type="ECO:0000313" key="3">
    <source>
        <dbReference type="Proteomes" id="UP000796880"/>
    </source>
</evidence>
<comment type="caution">
    <text evidence="2">The sequence shown here is derived from an EMBL/GenBank/DDBJ whole genome shotgun (WGS) entry which is preliminary data.</text>
</comment>
<protein>
    <submittedName>
        <fullName evidence="2">Uncharacterized protein</fullName>
    </submittedName>
</protein>